<dbReference type="VEuPathDB" id="TriTrypDB:TRSC58_00987"/>
<gene>
    <name evidence="1" type="ORF">TRSC58_00987</name>
</gene>
<dbReference type="EMBL" id="AUPL01000987">
    <property type="protein sequence ID" value="ESL11267.1"/>
    <property type="molecule type" value="Genomic_DNA"/>
</dbReference>
<name>A0A061JD62_TRYRA</name>
<reference evidence="1 2" key="1">
    <citation type="submission" date="2013-07" db="EMBL/GenBank/DDBJ databases">
        <authorList>
            <person name="Stoco P.H."/>
            <person name="Wagner G."/>
            <person name="Gerber A."/>
            <person name="Zaha A."/>
            <person name="Thompson C."/>
            <person name="Bartholomeu D.C."/>
            <person name="Luckemeyer D.D."/>
            <person name="Bahia D."/>
            <person name="Loreto E."/>
            <person name="Prestes E.B."/>
            <person name="Lima F.M."/>
            <person name="Rodrigues-Luiz G."/>
            <person name="Vallejo G.A."/>
            <person name="Filho J.F."/>
            <person name="Monteiro K.M."/>
            <person name="Tyler K.M."/>
            <person name="de Almeida L.G."/>
            <person name="Ortiz M.F."/>
            <person name="Siervo M.A."/>
            <person name="de Moraes M.H."/>
            <person name="Cunha O.L."/>
            <person name="Mendonca-Neto R."/>
            <person name="Silva R."/>
            <person name="Teixeira S.M."/>
            <person name="Murta S.M."/>
            <person name="Sincero T.C."/>
            <person name="Mendes T.A."/>
            <person name="Urmenyi T.P."/>
            <person name="Silva V.G."/>
            <person name="da Rocha W.D."/>
            <person name="Andersson B."/>
            <person name="Romanha A.J."/>
            <person name="Steindel M."/>
            <person name="de Vasconcelos A.T."/>
            <person name="Grisard E.C."/>
        </authorList>
    </citation>
    <scope>NUCLEOTIDE SEQUENCE [LARGE SCALE GENOMIC DNA]</scope>
    <source>
        <strain evidence="1 2">SC58</strain>
    </source>
</reference>
<dbReference type="AlphaFoldDB" id="A0A061JD62"/>
<protein>
    <submittedName>
        <fullName evidence="1">Uncharacterized protein</fullName>
    </submittedName>
</protein>
<comment type="caution">
    <text evidence="1">The sequence shown here is derived from an EMBL/GenBank/DDBJ whole genome shotgun (WGS) entry which is preliminary data.</text>
</comment>
<keyword evidence="2" id="KW-1185">Reference proteome</keyword>
<sequence length="714" mass="81067">MLQTSRRASGSFVLNTHVIPDWWQSFHREDQHRVACARITHLRTPHGENARDGIAPIKLPEADELVKTYTRNHNAEDLSFTVQYIRETLGEPLNSLHYHSLFRVFNYARDKENIEQLLHVIIERGEANMDTYALVIDALHCLSPVDTLARMLRMVDATQTCFGTLRSETGCPLLSSLLHHVANTGKYPSTAVLLVALWIRALGVQLCDWDYVHVLATLLSRPEDFPRIRSTLGVFSELPRGSVSPEAVFKRLESRGELSPASSPLNALVDAMRASLLRAGVNLDEPVLNCVINTGTAGLSSMVEYIVADMTSIAISGKFYGDVLSCYHALALLYSTLRNDTAAVETLRYVACEIRRRERSVNADGGRAALALRGECVHHHYLMDIGSVLSRVSMRTLQGARVDYAHLAQNANSDVLENDIVAAESYAILFVRSNEEAEEALRQASQSVDLSYHRTRLPTKLLFRRFVELCTRHPKKNCKLTPVGLEERRKWGRYLDARDASLALFGSAKQARDSMKHLFYNDNKLPELRSPAMIERDMNDTAALFKWKRAPTIASLRVRSSLPHVGCPADPVPRHLWDPEVYNPYPQLMLQMSPMDDERVTHDMFQEVWRVLMNPSVAGTDQWYLRDSEMYLLLLRCLIHRLDWEAAVHLTLKTMENLTYTYMMDHEVTLMFQEIGDPAGCLAFKVATKLFDGRILKDGQSKRDKFHQEQFGEM</sequence>
<proteinExistence type="predicted"/>
<accession>A0A061JD62</accession>
<organism evidence="1 2">
    <name type="scientific">Trypanosoma rangeli SC58</name>
    <dbReference type="NCBI Taxonomy" id="429131"/>
    <lineage>
        <taxon>Eukaryota</taxon>
        <taxon>Discoba</taxon>
        <taxon>Euglenozoa</taxon>
        <taxon>Kinetoplastea</taxon>
        <taxon>Metakinetoplastina</taxon>
        <taxon>Trypanosomatida</taxon>
        <taxon>Trypanosomatidae</taxon>
        <taxon>Trypanosoma</taxon>
        <taxon>Herpetosoma</taxon>
    </lineage>
</organism>
<evidence type="ECO:0000313" key="1">
    <source>
        <dbReference type="EMBL" id="ESL11267.1"/>
    </source>
</evidence>
<dbReference type="Proteomes" id="UP000031737">
    <property type="component" value="Unassembled WGS sequence"/>
</dbReference>
<dbReference type="OrthoDB" id="271830at2759"/>
<evidence type="ECO:0000313" key="2">
    <source>
        <dbReference type="Proteomes" id="UP000031737"/>
    </source>
</evidence>